<gene>
    <name evidence="3" type="primary">adhR_5</name>
    <name evidence="3" type="ORF">DSM106044_05391</name>
</gene>
<feature type="domain" description="HTH merR-type" evidence="2">
    <location>
        <begin position="1"/>
        <end position="68"/>
    </location>
</feature>
<sequence>MTIGKFSKITAISTYTLRYYEKKGLIHVNRDSAGRRDYCESDVEWVKFIQRLKETGMLLRDIRHYSELRYEGDATMGERMELLVLHRKSVVEEKKRWDEYLKNLDGKIAFYRDNIQ</sequence>
<evidence type="ECO:0000259" key="2">
    <source>
        <dbReference type="PROSITE" id="PS50937"/>
    </source>
</evidence>
<dbReference type="PRINTS" id="PR00040">
    <property type="entry name" value="HTHMERR"/>
</dbReference>
<evidence type="ECO:0000313" key="3">
    <source>
        <dbReference type="EMBL" id="TLC97805.1"/>
    </source>
</evidence>
<dbReference type="Proteomes" id="UP000306509">
    <property type="component" value="Unassembled WGS sequence"/>
</dbReference>
<evidence type="ECO:0000256" key="1">
    <source>
        <dbReference type="ARBA" id="ARBA00023125"/>
    </source>
</evidence>
<dbReference type="GO" id="GO:0003700">
    <property type="term" value="F:DNA-binding transcription factor activity"/>
    <property type="evidence" value="ECO:0007669"/>
    <property type="project" value="InterPro"/>
</dbReference>
<keyword evidence="1" id="KW-0238">DNA-binding</keyword>
<evidence type="ECO:0000313" key="4">
    <source>
        <dbReference type="Proteomes" id="UP000306509"/>
    </source>
</evidence>
<dbReference type="InterPro" id="IPR047057">
    <property type="entry name" value="MerR_fam"/>
</dbReference>
<dbReference type="SUPFAM" id="SSF46955">
    <property type="entry name" value="Putative DNA-binding domain"/>
    <property type="match status" value="1"/>
</dbReference>
<organism evidence="3 4">
    <name type="scientific">Robinsoniella peoriensis</name>
    <dbReference type="NCBI Taxonomy" id="180332"/>
    <lineage>
        <taxon>Bacteria</taxon>
        <taxon>Bacillati</taxon>
        <taxon>Bacillota</taxon>
        <taxon>Clostridia</taxon>
        <taxon>Lachnospirales</taxon>
        <taxon>Lachnospiraceae</taxon>
        <taxon>Robinsoniella</taxon>
    </lineage>
</organism>
<reference evidence="3 4" key="1">
    <citation type="journal article" date="2019" name="Anaerobe">
        <title>Detection of Robinsoniella peoriensis in multiple bone samples of a trauma patient.</title>
        <authorList>
            <person name="Schrottner P."/>
            <person name="Hartwich K."/>
            <person name="Bunk B."/>
            <person name="Schober I."/>
            <person name="Helbig S."/>
            <person name="Rudolph W.W."/>
            <person name="Gunzer F."/>
        </authorList>
    </citation>
    <scope>NUCLEOTIDE SEQUENCE [LARGE SCALE GENOMIC DNA]</scope>
    <source>
        <strain evidence="3 4">DSM 106044</strain>
    </source>
</reference>
<dbReference type="Gene3D" id="1.10.1660.10">
    <property type="match status" value="1"/>
</dbReference>
<dbReference type="PROSITE" id="PS50937">
    <property type="entry name" value="HTH_MERR_2"/>
    <property type="match status" value="1"/>
</dbReference>
<dbReference type="CDD" id="cd01109">
    <property type="entry name" value="HTH_YyaN"/>
    <property type="match status" value="1"/>
</dbReference>
<keyword evidence="4" id="KW-1185">Reference proteome</keyword>
<dbReference type="PANTHER" id="PTHR30204">
    <property type="entry name" value="REDOX-CYCLING DRUG-SENSING TRANSCRIPTIONAL ACTIVATOR SOXR"/>
    <property type="match status" value="1"/>
</dbReference>
<dbReference type="EMBL" id="QGQD01000109">
    <property type="protein sequence ID" value="TLC97805.1"/>
    <property type="molecule type" value="Genomic_DNA"/>
</dbReference>
<dbReference type="OrthoDB" id="9811174at2"/>
<dbReference type="GO" id="GO:0003677">
    <property type="term" value="F:DNA binding"/>
    <property type="evidence" value="ECO:0007669"/>
    <property type="project" value="UniProtKB-KW"/>
</dbReference>
<protein>
    <submittedName>
        <fullName evidence="3">HTH-type transcriptional regulator AdhR</fullName>
    </submittedName>
</protein>
<name>A0A4U8Q7T8_9FIRM</name>
<dbReference type="RefSeq" id="WP_070041105.1">
    <property type="nucleotide sequence ID" value="NZ_CABMJZ010000050.1"/>
</dbReference>
<dbReference type="InterPro" id="IPR000551">
    <property type="entry name" value="MerR-type_HTH_dom"/>
</dbReference>
<comment type="caution">
    <text evidence="3">The sequence shown here is derived from an EMBL/GenBank/DDBJ whole genome shotgun (WGS) entry which is preliminary data.</text>
</comment>
<dbReference type="PANTHER" id="PTHR30204:SF98">
    <property type="entry name" value="HTH-TYPE TRANSCRIPTIONAL REGULATOR ADHR"/>
    <property type="match status" value="1"/>
</dbReference>
<dbReference type="AlphaFoldDB" id="A0A4U8Q7T8"/>
<dbReference type="STRING" id="180332.GCA_000797495_01068"/>
<dbReference type="InterPro" id="IPR009061">
    <property type="entry name" value="DNA-bd_dom_put_sf"/>
</dbReference>
<dbReference type="Pfam" id="PF13411">
    <property type="entry name" value="MerR_1"/>
    <property type="match status" value="1"/>
</dbReference>
<dbReference type="SMART" id="SM00422">
    <property type="entry name" value="HTH_MERR"/>
    <property type="match status" value="1"/>
</dbReference>
<proteinExistence type="predicted"/>
<accession>A0A4U8Q7T8</accession>